<dbReference type="InterPro" id="IPR050834">
    <property type="entry name" value="Glycosyltransf_2"/>
</dbReference>
<evidence type="ECO:0000313" key="5">
    <source>
        <dbReference type="Proteomes" id="UP000078116"/>
    </source>
</evidence>
<dbReference type="InterPro" id="IPR001173">
    <property type="entry name" value="Glyco_trans_2-like"/>
</dbReference>
<feature type="domain" description="Glycosyltransferase 2-like" evidence="1">
    <location>
        <begin position="27"/>
        <end position="149"/>
    </location>
</feature>
<dbReference type="RefSeq" id="WP_064272412.1">
    <property type="nucleotide sequence ID" value="NZ_LXJZ01000253.1"/>
</dbReference>
<organism evidence="3 5">
    <name type="scientific">Paraburkholderia ginsengiterrae</name>
    <dbReference type="NCBI Taxonomy" id="1462993"/>
    <lineage>
        <taxon>Bacteria</taxon>
        <taxon>Pseudomonadati</taxon>
        <taxon>Pseudomonadota</taxon>
        <taxon>Betaproteobacteria</taxon>
        <taxon>Burkholderiales</taxon>
        <taxon>Burkholderiaceae</taxon>
        <taxon>Paraburkholderia</taxon>
    </lineage>
</organism>
<accession>A0A1A9NCU9</accession>
<dbReference type="STRING" id="1462993.A6V36_15955"/>
<dbReference type="PANTHER" id="PTHR43685:SF11">
    <property type="entry name" value="GLYCOSYLTRANSFERASE TAGX-RELATED"/>
    <property type="match status" value="1"/>
</dbReference>
<dbReference type="AlphaFoldDB" id="A0A1A9NCU9"/>
<proteinExistence type="predicted"/>
<evidence type="ECO:0000313" key="4">
    <source>
        <dbReference type="Proteomes" id="UP000077961"/>
    </source>
</evidence>
<dbReference type="OrthoDB" id="9786172at2"/>
<gene>
    <name evidence="2" type="ORF">A6V36_15955</name>
    <name evidence="3" type="ORF">A6V37_18895</name>
</gene>
<dbReference type="EMBL" id="LXJZ01000253">
    <property type="protein sequence ID" value="OAJ51518.1"/>
    <property type="molecule type" value="Genomic_DNA"/>
</dbReference>
<evidence type="ECO:0000313" key="2">
    <source>
        <dbReference type="EMBL" id="OAJ51518.1"/>
    </source>
</evidence>
<protein>
    <recommendedName>
        <fullName evidence="1">Glycosyltransferase 2-like domain-containing protein</fullName>
    </recommendedName>
</protein>
<dbReference type="Proteomes" id="UP000077961">
    <property type="component" value="Unassembled WGS sequence"/>
</dbReference>
<name>A0A1A9NCU9_9BURK</name>
<dbReference type="PANTHER" id="PTHR43685">
    <property type="entry name" value="GLYCOSYLTRANSFERASE"/>
    <property type="match status" value="1"/>
</dbReference>
<dbReference type="Gene3D" id="3.40.50.2000">
    <property type="entry name" value="Glycogen Phosphorylase B"/>
    <property type="match status" value="1"/>
</dbReference>
<dbReference type="InterPro" id="IPR029044">
    <property type="entry name" value="Nucleotide-diphossugar_trans"/>
</dbReference>
<comment type="caution">
    <text evidence="3">The sequence shown here is derived from an EMBL/GenBank/DDBJ whole genome shotgun (WGS) entry which is preliminary data.</text>
</comment>
<reference evidence="4 5" key="1">
    <citation type="submission" date="2016-04" db="EMBL/GenBank/DDBJ databases">
        <title>Reclassification of Paraburkholderia panaciterrae (Farh et al. 2015) Dobritsa &amp; Samadpour 2016 as a later homotypic synonym of Paraburkholderia ginsengiterrae (Farh et al. 2015) Dobritsa &amp; Samadpour 2016.</title>
        <authorList>
            <person name="Dobritsa A.P."/>
            <person name="Kutumbaka K."/>
            <person name="Samadpour M."/>
        </authorList>
    </citation>
    <scope>NUCLEOTIDE SEQUENCE [LARGE SCALE GENOMIC DNA]</scope>
    <source>
        <strain evidence="3 5">DCY85</strain>
        <strain evidence="2 4">DCY85-1</strain>
    </source>
</reference>
<dbReference type="CDD" id="cd00761">
    <property type="entry name" value="Glyco_tranf_GTA_type"/>
    <property type="match status" value="1"/>
</dbReference>
<dbReference type="Pfam" id="PF00535">
    <property type="entry name" value="Glycos_transf_2"/>
    <property type="match status" value="1"/>
</dbReference>
<dbReference type="SUPFAM" id="SSF53448">
    <property type="entry name" value="Nucleotide-diphospho-sugar transferases"/>
    <property type="match status" value="1"/>
</dbReference>
<evidence type="ECO:0000259" key="1">
    <source>
        <dbReference type="Pfam" id="PF00535"/>
    </source>
</evidence>
<dbReference type="Proteomes" id="UP000078116">
    <property type="component" value="Unassembled WGS sequence"/>
</dbReference>
<dbReference type="EMBL" id="LXKA01000098">
    <property type="protein sequence ID" value="OAJ64531.1"/>
    <property type="molecule type" value="Genomic_DNA"/>
</dbReference>
<evidence type="ECO:0000313" key="3">
    <source>
        <dbReference type="EMBL" id="OAJ64531.1"/>
    </source>
</evidence>
<dbReference type="Gene3D" id="3.90.550.10">
    <property type="entry name" value="Spore Coat Polysaccharide Biosynthesis Protein SpsA, Chain A"/>
    <property type="match status" value="1"/>
</dbReference>
<keyword evidence="4" id="KW-1185">Reference proteome</keyword>
<dbReference type="SUPFAM" id="SSF53756">
    <property type="entry name" value="UDP-Glycosyltransferase/glycogen phosphorylase"/>
    <property type="match status" value="1"/>
</dbReference>
<sequence>MLVKDLVRDTIWMPGTDYDPSHKPKISVLLPTFRRGKSGMFRRCVDSILSQTLEDIELIIIDDASTDGTADQIAEYLAKDGRVSCLRHPKNIGLPAISEYEGYLKARADRLSFAFDDTMFNEDALEKLLKESEKAPHAMIYGHVEMSLRNEATGEIVTTRLGVARSQGTLRVENFIPNNGVLLTKEIIEDVGFYDPHVVIARLCDWDLWCRIAERYEVKAVDVAVGLEEGPITNDSLGHTYVLDSWAANEWMHTARNERLHPDQLGNYEVFAPNPVHGASTQNVAHRLAVKHAAARNWALPADPGPASGAGYILVVTAHYDASTYLYFNMLPPEVARRVRIISISTGYGVEELARASCVIFVRHISVFSAWMDAARAMNVPAYYFLDDNLPLLAKIGELPPGNEDYRPDQYREDLAMFDGVLLSSRNLLEYFEEEKLHDQLFCFPVSYYDQRSLFIDYHESKNQDELVIACATGSHRAKGLWEVVFPAIQRLVSEGRNVHLIAPEPSESEYKNLTKGLPKNFRITLLPFELDYLFAMRRFARYSPDFLLHAPSATANNAYKTLHPLMSALIMNAVPVLPDTKPYDQILECGNAVFVHDSAQPLSWYTALVDALKDKSSLDQIRQKNAEYCAENFSGSQNAAVLDSILTKFDHEASWETQANRLHKFASWSRKINGVGAGNASTTPAIEQAGELANFRRIHRYSWRHRILSARSNLWNLISPQFARLKSFSDEQGWRLNGSSLELSDSLHNIPFREYRISPPTGKWTALYVALTVDFIKQGQVGVELVSPEDNVKNHIAIDIQRLDLTRPIRFDLQDITVKPGESWRVRVFAKSKAPVYVYEFINRKWFGLRFSAPTPFMELVTE</sequence>